<dbReference type="Pfam" id="PF04397">
    <property type="entry name" value="LytTR"/>
    <property type="match status" value="1"/>
</dbReference>
<dbReference type="Proteomes" id="UP000757103">
    <property type="component" value="Unassembled WGS sequence"/>
</dbReference>
<dbReference type="GeneID" id="90529601"/>
<protein>
    <submittedName>
        <fullName evidence="4">Response regulator</fullName>
    </submittedName>
</protein>
<evidence type="ECO:0000313" key="4">
    <source>
        <dbReference type="EMBL" id="HJG88013.1"/>
    </source>
</evidence>
<keyword evidence="2" id="KW-0597">Phosphoprotein</keyword>
<reference evidence="4" key="2">
    <citation type="submission" date="2021-09" db="EMBL/GenBank/DDBJ databases">
        <authorList>
            <person name="Gilroy R."/>
        </authorList>
    </citation>
    <scope>NUCLEOTIDE SEQUENCE</scope>
    <source>
        <strain evidence="4">CHK121-7720</strain>
    </source>
</reference>
<dbReference type="InterPro" id="IPR007492">
    <property type="entry name" value="LytTR_DNA-bd_dom"/>
</dbReference>
<comment type="caution">
    <text evidence="4">The sequence shown here is derived from an EMBL/GenBank/DDBJ whole genome shotgun (WGS) entry which is preliminary data.</text>
</comment>
<sequence length="255" mass="29668">MEKRIDTVIVDDDNPSIRVLAERLKGYPDVNLVATAGNGEEGWNTVMRYKPELLFLDVELSDTSGLEFLSSLDKHIDWNMKVVFYTSYEKYLLPALRLQAFDFLLKPVSDSELSLIMNRFHLSREETLRSGGQPFQSSPLSQPAQSILITTITNDKLIVRPENIGFFKYDSERKLWRVVLNSLQHFILKHQTTAETILNYAPEFIQIHKTYIININYLYLISENSCTLLPPFNKVSELKVSKMYKKKLLDRFYDM</sequence>
<evidence type="ECO:0000259" key="3">
    <source>
        <dbReference type="PROSITE" id="PS50110"/>
    </source>
</evidence>
<dbReference type="InterPro" id="IPR011006">
    <property type="entry name" value="CheY-like_superfamily"/>
</dbReference>
<dbReference type="AlphaFoldDB" id="A0A921STX7"/>
<reference evidence="4" key="1">
    <citation type="journal article" date="2021" name="PeerJ">
        <title>Extensive microbial diversity within the chicken gut microbiome revealed by metagenomics and culture.</title>
        <authorList>
            <person name="Gilroy R."/>
            <person name="Ravi A."/>
            <person name="Getino M."/>
            <person name="Pursley I."/>
            <person name="Horton D.L."/>
            <person name="Alikhan N.F."/>
            <person name="Baker D."/>
            <person name="Gharbi K."/>
            <person name="Hall N."/>
            <person name="Watson M."/>
            <person name="Adriaenssens E.M."/>
            <person name="Foster-Nyarko E."/>
            <person name="Jarju S."/>
            <person name="Secka A."/>
            <person name="Antonio M."/>
            <person name="Oren A."/>
            <person name="Chaudhuri R.R."/>
            <person name="La Ragione R."/>
            <person name="Hildebrand F."/>
            <person name="Pallen M.J."/>
        </authorList>
    </citation>
    <scope>NUCLEOTIDE SEQUENCE</scope>
    <source>
        <strain evidence="4">CHK121-7720</strain>
    </source>
</reference>
<evidence type="ECO:0000313" key="5">
    <source>
        <dbReference type="Proteomes" id="UP000757103"/>
    </source>
</evidence>
<dbReference type="EMBL" id="DYUD01000006">
    <property type="protein sequence ID" value="HJG88013.1"/>
    <property type="molecule type" value="Genomic_DNA"/>
</dbReference>
<feature type="modified residue" description="4-aspartylphosphate" evidence="2">
    <location>
        <position position="57"/>
    </location>
</feature>
<dbReference type="GO" id="GO:0006355">
    <property type="term" value="P:regulation of DNA-templated transcription"/>
    <property type="evidence" value="ECO:0007669"/>
    <property type="project" value="TreeGrafter"/>
</dbReference>
<gene>
    <name evidence="4" type="ORF">K8U91_00860</name>
</gene>
<organism evidence="4 5">
    <name type="scientific">Barnesiella viscericola</name>
    <dbReference type="NCBI Taxonomy" id="397865"/>
    <lineage>
        <taxon>Bacteria</taxon>
        <taxon>Pseudomonadati</taxon>
        <taxon>Bacteroidota</taxon>
        <taxon>Bacteroidia</taxon>
        <taxon>Bacteroidales</taxon>
        <taxon>Barnesiellaceae</taxon>
        <taxon>Barnesiella</taxon>
    </lineage>
</organism>
<dbReference type="GO" id="GO:0000976">
    <property type="term" value="F:transcription cis-regulatory region binding"/>
    <property type="evidence" value="ECO:0007669"/>
    <property type="project" value="TreeGrafter"/>
</dbReference>
<dbReference type="InterPro" id="IPR039420">
    <property type="entry name" value="WalR-like"/>
</dbReference>
<dbReference type="PROSITE" id="PS50110">
    <property type="entry name" value="RESPONSE_REGULATORY"/>
    <property type="match status" value="1"/>
</dbReference>
<proteinExistence type="predicted"/>
<dbReference type="GO" id="GO:0005829">
    <property type="term" value="C:cytosol"/>
    <property type="evidence" value="ECO:0007669"/>
    <property type="project" value="TreeGrafter"/>
</dbReference>
<dbReference type="SUPFAM" id="SSF52172">
    <property type="entry name" value="CheY-like"/>
    <property type="match status" value="1"/>
</dbReference>
<dbReference type="PANTHER" id="PTHR48111:SF69">
    <property type="entry name" value="RESPONSE REGULATOR RECEIVER"/>
    <property type="match status" value="1"/>
</dbReference>
<dbReference type="GO" id="GO:0000156">
    <property type="term" value="F:phosphorelay response regulator activity"/>
    <property type="evidence" value="ECO:0007669"/>
    <property type="project" value="TreeGrafter"/>
</dbReference>
<dbReference type="PANTHER" id="PTHR48111">
    <property type="entry name" value="REGULATOR OF RPOS"/>
    <property type="match status" value="1"/>
</dbReference>
<dbReference type="GO" id="GO:0032993">
    <property type="term" value="C:protein-DNA complex"/>
    <property type="evidence" value="ECO:0007669"/>
    <property type="project" value="TreeGrafter"/>
</dbReference>
<dbReference type="SMART" id="SM00850">
    <property type="entry name" value="LytTR"/>
    <property type="match status" value="1"/>
</dbReference>
<dbReference type="Pfam" id="PF00072">
    <property type="entry name" value="Response_reg"/>
    <property type="match status" value="1"/>
</dbReference>
<accession>A0A921STX7</accession>
<evidence type="ECO:0000256" key="2">
    <source>
        <dbReference type="PROSITE-ProRule" id="PRU00169"/>
    </source>
</evidence>
<dbReference type="InterPro" id="IPR001789">
    <property type="entry name" value="Sig_transdc_resp-reg_receiver"/>
</dbReference>
<evidence type="ECO:0000256" key="1">
    <source>
        <dbReference type="ARBA" id="ARBA00023125"/>
    </source>
</evidence>
<dbReference type="Gene3D" id="3.40.50.2300">
    <property type="match status" value="1"/>
</dbReference>
<dbReference type="SMART" id="SM00448">
    <property type="entry name" value="REC"/>
    <property type="match status" value="1"/>
</dbReference>
<feature type="domain" description="Response regulatory" evidence="3">
    <location>
        <begin position="6"/>
        <end position="121"/>
    </location>
</feature>
<keyword evidence="1" id="KW-0238">DNA-binding</keyword>
<name>A0A921STX7_9BACT</name>
<dbReference type="Gene3D" id="2.40.50.1020">
    <property type="entry name" value="LytTr DNA-binding domain"/>
    <property type="match status" value="1"/>
</dbReference>
<dbReference type="RefSeq" id="WP_025278939.1">
    <property type="nucleotide sequence ID" value="NZ_CAMLUE010000026.1"/>
</dbReference>